<gene>
    <name evidence="3" type="ORF">OHAE_751</name>
</gene>
<dbReference type="Proteomes" id="UP000246073">
    <property type="component" value="Unassembled WGS sequence"/>
</dbReference>
<evidence type="ECO:0000313" key="4">
    <source>
        <dbReference type="Proteomes" id="UP000246073"/>
    </source>
</evidence>
<protein>
    <submittedName>
        <fullName evidence="3">NADH-ubiquinone oxidoreductase chain E</fullName>
        <ecNumber evidence="3">1.6.5.3</ecNumber>
    </submittedName>
</protein>
<feature type="compositionally biased region" description="Basic and acidic residues" evidence="1">
    <location>
        <begin position="112"/>
        <end position="121"/>
    </location>
</feature>
<feature type="compositionally biased region" description="Low complexity" evidence="1">
    <location>
        <begin position="78"/>
        <end position="105"/>
    </location>
</feature>
<dbReference type="EC" id="1.6.5.3" evidence="3"/>
<reference evidence="4" key="1">
    <citation type="submission" date="2017-12" db="EMBL/GenBank/DDBJ databases">
        <authorList>
            <person name="Diaz M."/>
        </authorList>
    </citation>
    <scope>NUCLEOTIDE SEQUENCE [LARGE SCALE GENOMIC DNA]</scope>
    <source>
        <strain evidence="4">FI11154</strain>
    </source>
</reference>
<keyword evidence="2" id="KW-0472">Membrane</keyword>
<keyword evidence="2" id="KW-1133">Transmembrane helix</keyword>
<evidence type="ECO:0000256" key="2">
    <source>
        <dbReference type="SAM" id="Phobius"/>
    </source>
</evidence>
<dbReference type="GO" id="GO:0016491">
    <property type="term" value="F:oxidoreductase activity"/>
    <property type="evidence" value="ECO:0007669"/>
    <property type="project" value="UniProtKB-KW"/>
</dbReference>
<evidence type="ECO:0000313" key="3">
    <source>
        <dbReference type="EMBL" id="SPL64884.1"/>
    </source>
</evidence>
<keyword evidence="2" id="KW-0812">Transmembrane</keyword>
<name>A0A2P9HL83_9HYPH</name>
<feature type="region of interest" description="Disordered" evidence="1">
    <location>
        <begin position="192"/>
        <end position="220"/>
    </location>
</feature>
<keyword evidence="3" id="KW-0560">Oxidoreductase</keyword>
<proteinExistence type="predicted"/>
<dbReference type="EMBL" id="OOFM01000005">
    <property type="protein sequence ID" value="SPL64884.1"/>
    <property type="molecule type" value="Genomic_DNA"/>
</dbReference>
<evidence type="ECO:0000256" key="1">
    <source>
        <dbReference type="SAM" id="MobiDB-lite"/>
    </source>
</evidence>
<organism evidence="3 4">
    <name type="scientific">Ochrobactrum soli</name>
    <dbReference type="NCBI Taxonomy" id="2448455"/>
    <lineage>
        <taxon>Bacteria</taxon>
        <taxon>Pseudomonadati</taxon>
        <taxon>Pseudomonadota</taxon>
        <taxon>Alphaproteobacteria</taxon>
        <taxon>Hyphomicrobiales</taxon>
        <taxon>Brucellaceae</taxon>
        <taxon>Brucella/Ochrobactrum group</taxon>
        <taxon>Ochrobactrum</taxon>
    </lineage>
</organism>
<accession>A0A2P9HL83</accession>
<dbReference type="AlphaFoldDB" id="A0A2P9HL83"/>
<dbReference type="RefSeq" id="WP_109368636.1">
    <property type="nucleotide sequence ID" value="NZ_OOFM01000005.1"/>
</dbReference>
<feature type="transmembrane region" description="Helical" evidence="2">
    <location>
        <begin position="6"/>
        <end position="26"/>
    </location>
</feature>
<sequence>MPLLIIQLAILVAVAFIVGCVLGRLFRRKNKAMTDEERTIVAAALSAPAVDEKPEPVQPAPVKEAVTAPLTKDKKPVKASAPKKAPVPDAEVVGGPLPVQPVQPEEQSEPEDPGRPELLDAPREGKADELTAISGIGKAIQSMLNGLGVYHYDQIANWSDEEAAWVERHIGFPRRIVRENWIGQAERLVETTIKPAAKRPARARKAPAKPKAKPTKKSDA</sequence>
<feature type="compositionally biased region" description="Basic residues" evidence="1">
    <location>
        <begin position="196"/>
        <end position="220"/>
    </location>
</feature>
<keyword evidence="3" id="KW-0830">Ubiquinone</keyword>
<feature type="region of interest" description="Disordered" evidence="1">
    <location>
        <begin position="50"/>
        <end position="121"/>
    </location>
</feature>